<dbReference type="OrthoDB" id="7863406at2"/>
<evidence type="ECO:0008006" key="3">
    <source>
        <dbReference type="Google" id="ProtNLM"/>
    </source>
</evidence>
<dbReference type="RefSeq" id="WP_089898672.1">
    <property type="nucleotide sequence ID" value="NZ_FOCI01000002.1"/>
</dbReference>
<dbReference type="EMBL" id="FOCI01000002">
    <property type="protein sequence ID" value="SEM63109.1"/>
    <property type="molecule type" value="Genomic_DNA"/>
</dbReference>
<dbReference type="Proteomes" id="UP000199585">
    <property type="component" value="Unassembled WGS sequence"/>
</dbReference>
<accession>A0A1H8A018</accession>
<gene>
    <name evidence="1" type="ORF">SAMN04488003_102181</name>
</gene>
<dbReference type="STRING" id="245187.SAMN04488003_102181"/>
<keyword evidence="2" id="KW-1185">Reference proteome</keyword>
<evidence type="ECO:0000313" key="2">
    <source>
        <dbReference type="Proteomes" id="UP000199585"/>
    </source>
</evidence>
<sequence>MTQINLGDVRYNATVGAFEARVDIQRAGRTFRYPCMVAGPLSMDMDRVRQGLARHALRMSDSGTSLMSSI</sequence>
<dbReference type="AlphaFoldDB" id="A0A1H8A018"/>
<name>A0A1H8A018_9RHOB</name>
<reference evidence="1 2" key="1">
    <citation type="submission" date="2016-10" db="EMBL/GenBank/DDBJ databases">
        <authorList>
            <person name="de Groot N.N."/>
        </authorList>
    </citation>
    <scope>NUCLEOTIDE SEQUENCE [LARGE SCALE GENOMIC DNA]</scope>
    <source>
        <strain evidence="1 2">DSM 16213</strain>
    </source>
</reference>
<proteinExistence type="predicted"/>
<evidence type="ECO:0000313" key="1">
    <source>
        <dbReference type="EMBL" id="SEM63109.1"/>
    </source>
</evidence>
<organism evidence="1 2">
    <name type="scientific">Loktanella fryxellensis</name>
    <dbReference type="NCBI Taxonomy" id="245187"/>
    <lineage>
        <taxon>Bacteria</taxon>
        <taxon>Pseudomonadati</taxon>
        <taxon>Pseudomonadota</taxon>
        <taxon>Alphaproteobacteria</taxon>
        <taxon>Rhodobacterales</taxon>
        <taxon>Roseobacteraceae</taxon>
        <taxon>Loktanella</taxon>
    </lineage>
</organism>
<protein>
    <recommendedName>
        <fullName evidence="3">Orotidine 5'-phosphate decarboxylase</fullName>
    </recommendedName>
</protein>